<evidence type="ECO:0000313" key="2">
    <source>
        <dbReference type="Proteomes" id="UP000664940"/>
    </source>
</evidence>
<dbReference type="Proteomes" id="UP000664940">
    <property type="component" value="Unassembled WGS sequence"/>
</dbReference>
<gene>
    <name evidence="1" type="ORF">HJG60_012086</name>
</gene>
<protein>
    <submittedName>
        <fullName evidence="1">Uncharacterized protein</fullName>
    </submittedName>
</protein>
<dbReference type="EMBL" id="JABVXQ010000008">
    <property type="protein sequence ID" value="KAF6095114.1"/>
    <property type="molecule type" value="Genomic_DNA"/>
</dbReference>
<proteinExistence type="predicted"/>
<evidence type="ECO:0000313" key="1">
    <source>
        <dbReference type="EMBL" id="KAF6095114.1"/>
    </source>
</evidence>
<accession>A0A833ZM54</accession>
<comment type="caution">
    <text evidence="1">The sequence shown here is derived from an EMBL/GenBank/DDBJ whole genome shotgun (WGS) entry which is preliminary data.</text>
</comment>
<reference evidence="1 2" key="1">
    <citation type="journal article" date="2020" name="Nature">
        <title>Six reference-quality genomes reveal evolution of bat adaptations.</title>
        <authorList>
            <person name="Jebb D."/>
            <person name="Huang Z."/>
            <person name="Pippel M."/>
            <person name="Hughes G.M."/>
            <person name="Lavrichenko K."/>
            <person name="Devanna P."/>
            <person name="Winkler S."/>
            <person name="Jermiin L.S."/>
            <person name="Skirmuntt E.C."/>
            <person name="Katzourakis A."/>
            <person name="Burkitt-Gray L."/>
            <person name="Ray D.A."/>
            <person name="Sullivan K.A.M."/>
            <person name="Roscito J.G."/>
            <person name="Kirilenko B.M."/>
            <person name="Davalos L.M."/>
            <person name="Corthals A.P."/>
            <person name="Power M.L."/>
            <person name="Jones G."/>
            <person name="Ransome R.D."/>
            <person name="Dechmann D.K.N."/>
            <person name="Locatelli A.G."/>
            <person name="Puechmaille S.J."/>
            <person name="Fedrigo O."/>
            <person name="Jarvis E.D."/>
            <person name="Hiller M."/>
            <person name="Vernes S.C."/>
            <person name="Myers E.W."/>
            <person name="Teeling E.C."/>
        </authorList>
    </citation>
    <scope>NUCLEOTIDE SEQUENCE [LARGE SCALE GENOMIC DNA]</scope>
    <source>
        <strain evidence="1">Bat1K_MPI-CBG_1</strain>
    </source>
</reference>
<name>A0A833ZM54_9CHIR</name>
<organism evidence="1 2">
    <name type="scientific">Phyllostomus discolor</name>
    <name type="common">pale spear-nosed bat</name>
    <dbReference type="NCBI Taxonomy" id="89673"/>
    <lineage>
        <taxon>Eukaryota</taxon>
        <taxon>Metazoa</taxon>
        <taxon>Chordata</taxon>
        <taxon>Craniata</taxon>
        <taxon>Vertebrata</taxon>
        <taxon>Euteleostomi</taxon>
        <taxon>Mammalia</taxon>
        <taxon>Eutheria</taxon>
        <taxon>Laurasiatheria</taxon>
        <taxon>Chiroptera</taxon>
        <taxon>Yangochiroptera</taxon>
        <taxon>Phyllostomidae</taxon>
        <taxon>Phyllostominae</taxon>
        <taxon>Phyllostomus</taxon>
    </lineage>
</organism>
<dbReference type="AlphaFoldDB" id="A0A833ZM54"/>
<sequence length="140" mass="16548">MLPLFAQHKKELQLNIKTNNTQNCQKIELYGSLTTKDLKKSPSSRWVGGAEMETRWRGEEVWREVVRQWWQWNAHGESLIHVWWIKICQDTLGVSDPSPRPDCIVQYSSTRKMNLHNSGCKNQWGLKQWENTARFSENFT</sequence>